<name>V6LXA3_9EUKA</name>
<protein>
    <submittedName>
        <fullName evidence="3">Uncharacterized protein</fullName>
    </submittedName>
</protein>
<dbReference type="EMBL" id="KI546134">
    <property type="protein sequence ID" value="EST43730.1"/>
    <property type="molecule type" value="Genomic_DNA"/>
</dbReference>
<accession>V6LXA3</accession>
<evidence type="ECO:0000313" key="3">
    <source>
        <dbReference type="EMBL" id="EST48351.1"/>
    </source>
</evidence>
<evidence type="ECO:0000313" key="2">
    <source>
        <dbReference type="EMBL" id="EST43731.1"/>
    </source>
</evidence>
<dbReference type="VEuPathDB" id="GiardiaDB:SS50377_27142"/>
<dbReference type="AlphaFoldDB" id="V6LXA3"/>
<reference evidence="3 5" key="1">
    <citation type="journal article" date="2014" name="PLoS Genet.">
        <title>The Genome of Spironucleus salmonicida Highlights a Fish Pathogen Adapted to Fluctuating Environments.</title>
        <authorList>
            <person name="Xu F."/>
            <person name="Jerlstrom-Hultqvist J."/>
            <person name="Einarsson E."/>
            <person name="Astvaldsson A."/>
            <person name="Svard S.G."/>
            <person name="Andersson J.O."/>
        </authorList>
    </citation>
    <scope>NUCLEOTIDE SEQUENCE</scope>
    <source>
        <strain evidence="5">ATCC 50377</strain>
    </source>
</reference>
<dbReference type="EMBL" id="KI545992">
    <property type="protein sequence ID" value="EST48351.1"/>
    <property type="molecule type" value="Genomic_DNA"/>
</dbReference>
<dbReference type="EMBL" id="KI545992">
    <property type="protein sequence ID" value="EST48352.1"/>
    <property type="molecule type" value="Genomic_DNA"/>
</dbReference>
<dbReference type="EMBL" id="KI546134">
    <property type="protein sequence ID" value="EST43731.1"/>
    <property type="molecule type" value="Genomic_DNA"/>
</dbReference>
<dbReference type="EMBL" id="AUWU02000007">
    <property type="protein sequence ID" value="KAH0570849.1"/>
    <property type="molecule type" value="Genomic_DNA"/>
</dbReference>
<evidence type="ECO:0000313" key="7">
    <source>
        <dbReference type="Proteomes" id="UP000018208"/>
    </source>
</evidence>
<reference evidence="5" key="2">
    <citation type="submission" date="2020-12" db="EMBL/GenBank/DDBJ databases">
        <title>New Spironucleus salmonicida genome in near-complete chromosomes.</title>
        <authorList>
            <person name="Xu F."/>
            <person name="Kurt Z."/>
            <person name="Jimenez-Gonzalez A."/>
            <person name="Astvaldsson A."/>
            <person name="Andersson J.O."/>
            <person name="Svard S.G."/>
        </authorList>
    </citation>
    <scope>NUCLEOTIDE SEQUENCE</scope>
    <source>
        <strain evidence="5">ATCC 50377</strain>
    </source>
</reference>
<gene>
    <name evidence="3" type="ORF">SS50377_11486</name>
    <name evidence="4" type="ORF">SS50377_11487</name>
    <name evidence="1" type="ORF">SS50377_16460</name>
    <name evidence="2" type="ORF">SS50377_16461</name>
    <name evidence="5" type="ORF">SS50377_27142</name>
    <name evidence="6" type="ORF">SS50377_27143</name>
</gene>
<evidence type="ECO:0000313" key="5">
    <source>
        <dbReference type="EMBL" id="KAH0570849.1"/>
    </source>
</evidence>
<dbReference type="VEuPathDB" id="GiardiaDB:SS50377_27143"/>
<evidence type="ECO:0000313" key="4">
    <source>
        <dbReference type="EMBL" id="EST48352.1"/>
    </source>
</evidence>
<organism evidence="3">
    <name type="scientific">Spironucleus salmonicida</name>
    <dbReference type="NCBI Taxonomy" id="348837"/>
    <lineage>
        <taxon>Eukaryota</taxon>
        <taxon>Metamonada</taxon>
        <taxon>Diplomonadida</taxon>
        <taxon>Hexamitidae</taxon>
        <taxon>Hexamitinae</taxon>
        <taxon>Spironucleus</taxon>
    </lineage>
</organism>
<keyword evidence="7" id="KW-1185">Reference proteome</keyword>
<dbReference type="EMBL" id="AUWU02000007">
    <property type="protein sequence ID" value="KAH0570850.1"/>
    <property type="molecule type" value="Genomic_DNA"/>
</dbReference>
<evidence type="ECO:0000313" key="6">
    <source>
        <dbReference type="EMBL" id="KAH0570850.1"/>
    </source>
</evidence>
<evidence type="ECO:0000313" key="1">
    <source>
        <dbReference type="EMBL" id="EST43730.1"/>
    </source>
</evidence>
<sequence length="74" mass="8386">MQVMKARSATNTKRRTLPPLNLSAPRLFTFVSDLIATPIMSRSRSKSRSLDLSDDEECNFSEQGILLLKNFIVQ</sequence>
<dbReference type="Proteomes" id="UP000018208">
    <property type="component" value="Unassembled WGS sequence"/>
</dbReference>
<proteinExistence type="predicted"/>